<dbReference type="InterPro" id="IPR050319">
    <property type="entry name" value="ABC_transp_ATP-bind"/>
</dbReference>
<dbReference type="Pfam" id="PF00005">
    <property type="entry name" value="ABC_tran"/>
    <property type="match status" value="1"/>
</dbReference>
<dbReference type="PANTHER" id="PTHR43776:SF7">
    <property type="entry name" value="D,D-DIPEPTIDE TRANSPORT ATP-BINDING PROTEIN DDPF-RELATED"/>
    <property type="match status" value="1"/>
</dbReference>
<dbReference type="Proteomes" id="UP000297972">
    <property type="component" value="Unassembled WGS sequence"/>
</dbReference>
<evidence type="ECO:0000256" key="1">
    <source>
        <dbReference type="ARBA" id="ARBA00004417"/>
    </source>
</evidence>
<name>A0A4Z1CRM1_9RHOB</name>
<dbReference type="Pfam" id="PF08352">
    <property type="entry name" value="oligo_HPY"/>
    <property type="match status" value="1"/>
</dbReference>
<dbReference type="SUPFAM" id="SSF52540">
    <property type="entry name" value="P-loop containing nucleoside triphosphate hydrolases"/>
    <property type="match status" value="1"/>
</dbReference>
<dbReference type="CDD" id="cd03257">
    <property type="entry name" value="ABC_NikE_OppD_transporters"/>
    <property type="match status" value="1"/>
</dbReference>
<dbReference type="PROSITE" id="PS50893">
    <property type="entry name" value="ABC_TRANSPORTER_2"/>
    <property type="match status" value="1"/>
</dbReference>
<keyword evidence="5 7" id="KW-0067">ATP-binding</keyword>
<feature type="domain" description="ABC transporter" evidence="6">
    <location>
        <begin position="13"/>
        <end position="262"/>
    </location>
</feature>
<dbReference type="SMART" id="SM00382">
    <property type="entry name" value="AAA"/>
    <property type="match status" value="1"/>
</dbReference>
<reference evidence="7 8" key="1">
    <citation type="submission" date="2019-03" db="EMBL/GenBank/DDBJ databases">
        <authorList>
            <person name="Li J."/>
        </authorList>
    </citation>
    <scope>NUCLEOTIDE SEQUENCE [LARGE SCALE GENOMIC DNA]</scope>
    <source>
        <strain evidence="7 8">3058</strain>
    </source>
</reference>
<evidence type="ECO:0000256" key="5">
    <source>
        <dbReference type="ARBA" id="ARBA00022840"/>
    </source>
</evidence>
<dbReference type="Gene3D" id="3.40.50.300">
    <property type="entry name" value="P-loop containing nucleotide triphosphate hydrolases"/>
    <property type="match status" value="1"/>
</dbReference>
<dbReference type="GO" id="GO:0005886">
    <property type="term" value="C:plasma membrane"/>
    <property type="evidence" value="ECO:0007669"/>
    <property type="project" value="UniProtKB-SubCell"/>
</dbReference>
<sequence length="332" mass="36654">MTRALERSRTPILTVENVVREYGRVAAGWMRPARSGMRAVDGVTLQIDQGETVAVVGESGCGKSTLLRCIVSVDDVSDGHVRFEGVDVRTMPKAERSNYRRHVQMIFQDPTASLNPRKRVSDIIGEPYRIHFGKALSDERVCDLMSMVGLDPDRRDAYPSQFSGGQRQRIAIARALAVEPRVMLFDEPVAALDVSVQAQILNLLCEIRDRTGVASVFVSHDLSVVRFIAQKVFVMYLGRVVESGPVAAVFDNPSHPYTQALISAVPKGLEQVDLNAPRITLQGEPPDPARPPQGCRFNPRCWKATSLCRSHVPLPTPRQDGHGTVACHHQES</sequence>
<evidence type="ECO:0000256" key="4">
    <source>
        <dbReference type="ARBA" id="ARBA00022741"/>
    </source>
</evidence>
<gene>
    <name evidence="7" type="ORF">E4L95_03865</name>
</gene>
<dbReference type="InterPro" id="IPR003593">
    <property type="entry name" value="AAA+_ATPase"/>
</dbReference>
<dbReference type="GO" id="GO:0016887">
    <property type="term" value="F:ATP hydrolysis activity"/>
    <property type="evidence" value="ECO:0007669"/>
    <property type="project" value="InterPro"/>
</dbReference>
<accession>A0A4Z1CRM1</accession>
<evidence type="ECO:0000259" key="6">
    <source>
        <dbReference type="PROSITE" id="PS50893"/>
    </source>
</evidence>
<comment type="subcellular location">
    <subcellularLocation>
        <location evidence="1">Cell inner membrane</location>
        <topology evidence="1">Peripheral membrane protein</topology>
    </subcellularLocation>
</comment>
<comment type="similarity">
    <text evidence="2">Belongs to the ABC transporter superfamily.</text>
</comment>
<evidence type="ECO:0000256" key="2">
    <source>
        <dbReference type="ARBA" id="ARBA00005417"/>
    </source>
</evidence>
<dbReference type="GO" id="GO:0015833">
    <property type="term" value="P:peptide transport"/>
    <property type="evidence" value="ECO:0007669"/>
    <property type="project" value="InterPro"/>
</dbReference>
<dbReference type="GO" id="GO:0055085">
    <property type="term" value="P:transmembrane transport"/>
    <property type="evidence" value="ECO:0007669"/>
    <property type="project" value="UniProtKB-ARBA"/>
</dbReference>
<keyword evidence="8" id="KW-1185">Reference proteome</keyword>
<dbReference type="InterPro" id="IPR017871">
    <property type="entry name" value="ABC_transporter-like_CS"/>
</dbReference>
<dbReference type="RefSeq" id="WP_135816472.1">
    <property type="nucleotide sequence ID" value="NZ_SRPG01000022.1"/>
</dbReference>
<dbReference type="OrthoDB" id="9802264at2"/>
<evidence type="ECO:0000313" key="8">
    <source>
        <dbReference type="Proteomes" id="UP000297972"/>
    </source>
</evidence>
<dbReference type="InterPro" id="IPR013563">
    <property type="entry name" value="Oligopep_ABC_C"/>
</dbReference>
<dbReference type="InterPro" id="IPR003439">
    <property type="entry name" value="ABC_transporter-like_ATP-bd"/>
</dbReference>
<comment type="caution">
    <text evidence="7">The sequence shown here is derived from an EMBL/GenBank/DDBJ whole genome shotgun (WGS) entry which is preliminary data.</text>
</comment>
<evidence type="ECO:0000256" key="3">
    <source>
        <dbReference type="ARBA" id="ARBA00022448"/>
    </source>
</evidence>
<evidence type="ECO:0000313" key="7">
    <source>
        <dbReference type="EMBL" id="TGN67756.1"/>
    </source>
</evidence>
<dbReference type="GO" id="GO:0005524">
    <property type="term" value="F:ATP binding"/>
    <property type="evidence" value="ECO:0007669"/>
    <property type="project" value="UniProtKB-KW"/>
</dbReference>
<dbReference type="InterPro" id="IPR027417">
    <property type="entry name" value="P-loop_NTPase"/>
</dbReference>
<dbReference type="NCBIfam" id="TIGR01727">
    <property type="entry name" value="oligo_HPY"/>
    <property type="match status" value="1"/>
</dbReference>
<dbReference type="PANTHER" id="PTHR43776">
    <property type="entry name" value="TRANSPORT ATP-BINDING PROTEIN"/>
    <property type="match status" value="1"/>
</dbReference>
<keyword evidence="3" id="KW-0813">Transport</keyword>
<dbReference type="EMBL" id="SRPG01000022">
    <property type="protein sequence ID" value="TGN67756.1"/>
    <property type="molecule type" value="Genomic_DNA"/>
</dbReference>
<organism evidence="7 8">
    <name type="scientific">Paracoccus liaowanqingii</name>
    <dbReference type="NCBI Taxonomy" id="2560053"/>
    <lineage>
        <taxon>Bacteria</taxon>
        <taxon>Pseudomonadati</taxon>
        <taxon>Pseudomonadota</taxon>
        <taxon>Alphaproteobacteria</taxon>
        <taxon>Rhodobacterales</taxon>
        <taxon>Paracoccaceae</taxon>
        <taxon>Paracoccus</taxon>
    </lineage>
</organism>
<dbReference type="FunFam" id="3.40.50.300:FF:000016">
    <property type="entry name" value="Oligopeptide ABC transporter ATP-binding component"/>
    <property type="match status" value="1"/>
</dbReference>
<dbReference type="AlphaFoldDB" id="A0A4Z1CRM1"/>
<keyword evidence="4" id="KW-0547">Nucleotide-binding</keyword>
<protein>
    <submittedName>
        <fullName evidence="7">ATP-binding cassette domain-containing protein</fullName>
    </submittedName>
</protein>
<proteinExistence type="inferred from homology"/>
<dbReference type="PROSITE" id="PS00211">
    <property type="entry name" value="ABC_TRANSPORTER_1"/>
    <property type="match status" value="1"/>
</dbReference>